<proteinExistence type="inferred from homology"/>
<keyword evidence="1" id="KW-0479">Metal-binding</keyword>
<feature type="compositionally biased region" description="Polar residues" evidence="4">
    <location>
        <begin position="1552"/>
        <end position="1572"/>
    </location>
</feature>
<dbReference type="SFLD" id="SFLDS00003">
    <property type="entry name" value="Haloacid_Dehalogenase"/>
    <property type="match status" value="1"/>
</dbReference>
<feature type="compositionally biased region" description="Basic residues" evidence="4">
    <location>
        <begin position="730"/>
        <end position="742"/>
    </location>
</feature>
<dbReference type="PANTHER" id="PTHR42896:SF2">
    <property type="entry name" value="CBBY-LIKE PROTEIN"/>
    <property type="match status" value="1"/>
</dbReference>
<feature type="compositionally biased region" description="Basic and acidic residues" evidence="4">
    <location>
        <begin position="1266"/>
        <end position="1275"/>
    </location>
</feature>
<dbReference type="EMBL" id="MVGT01000438">
    <property type="protein sequence ID" value="OVA17601.1"/>
    <property type="molecule type" value="Genomic_DNA"/>
</dbReference>
<organism evidence="5 6">
    <name type="scientific">Macleaya cordata</name>
    <name type="common">Five-seeded plume-poppy</name>
    <name type="synonym">Bocconia cordata</name>
    <dbReference type="NCBI Taxonomy" id="56857"/>
    <lineage>
        <taxon>Eukaryota</taxon>
        <taxon>Viridiplantae</taxon>
        <taxon>Streptophyta</taxon>
        <taxon>Embryophyta</taxon>
        <taxon>Tracheophyta</taxon>
        <taxon>Spermatophyta</taxon>
        <taxon>Magnoliopsida</taxon>
        <taxon>Ranunculales</taxon>
        <taxon>Papaveraceae</taxon>
        <taxon>Papaveroideae</taxon>
        <taxon>Macleaya</taxon>
    </lineage>
</organism>
<dbReference type="GO" id="GO:0016787">
    <property type="term" value="F:hydrolase activity"/>
    <property type="evidence" value="ECO:0007669"/>
    <property type="project" value="UniProtKB-KW"/>
</dbReference>
<feature type="region of interest" description="Disordered" evidence="4">
    <location>
        <begin position="922"/>
        <end position="1031"/>
    </location>
</feature>
<dbReference type="SFLD" id="SFLDG01135">
    <property type="entry name" value="C1.5.6:_HAD__Beta-PGM__Phospha"/>
    <property type="match status" value="1"/>
</dbReference>
<dbReference type="OMA" id="DPPANHF"/>
<evidence type="ECO:0000256" key="1">
    <source>
        <dbReference type="ARBA" id="ARBA00022723"/>
    </source>
</evidence>
<comment type="caution">
    <text evidence="5">The sequence shown here is derived from an EMBL/GenBank/DDBJ whole genome shotgun (WGS) entry which is preliminary data.</text>
</comment>
<feature type="compositionally biased region" description="Basic and acidic residues" evidence="4">
    <location>
        <begin position="1225"/>
        <end position="1238"/>
    </location>
</feature>
<feature type="compositionally biased region" description="Polar residues" evidence="4">
    <location>
        <begin position="1132"/>
        <end position="1144"/>
    </location>
</feature>
<comment type="similarity">
    <text evidence="3">Belongs to the HAD-like hydrolase superfamily. DOG/GPP family.</text>
</comment>
<dbReference type="InterPro" id="IPR023198">
    <property type="entry name" value="PGP-like_dom2"/>
</dbReference>
<feature type="compositionally biased region" description="Basic and acidic residues" evidence="4">
    <location>
        <begin position="579"/>
        <end position="593"/>
    </location>
</feature>
<dbReference type="SFLD" id="SFLDG01129">
    <property type="entry name" value="C1.5:_HAD__Beta-PGM__Phosphata"/>
    <property type="match status" value="1"/>
</dbReference>
<feature type="compositionally biased region" description="Basic residues" evidence="4">
    <location>
        <begin position="1277"/>
        <end position="1286"/>
    </location>
</feature>
<feature type="region of interest" description="Disordered" evidence="4">
    <location>
        <begin position="40"/>
        <end position="60"/>
    </location>
</feature>
<feature type="compositionally biased region" description="Low complexity" evidence="4">
    <location>
        <begin position="41"/>
        <end position="55"/>
    </location>
</feature>
<reference evidence="5 6" key="1">
    <citation type="journal article" date="2017" name="Mol. Plant">
        <title>The Genome of Medicinal Plant Macleaya cordata Provides New Insights into Benzylisoquinoline Alkaloids Metabolism.</title>
        <authorList>
            <person name="Liu X."/>
            <person name="Liu Y."/>
            <person name="Huang P."/>
            <person name="Ma Y."/>
            <person name="Qing Z."/>
            <person name="Tang Q."/>
            <person name="Cao H."/>
            <person name="Cheng P."/>
            <person name="Zheng Y."/>
            <person name="Yuan Z."/>
            <person name="Zhou Y."/>
            <person name="Liu J."/>
            <person name="Tang Z."/>
            <person name="Zhuo Y."/>
            <person name="Zhang Y."/>
            <person name="Yu L."/>
            <person name="Huang J."/>
            <person name="Yang P."/>
            <person name="Peng Q."/>
            <person name="Zhang J."/>
            <person name="Jiang W."/>
            <person name="Zhang Z."/>
            <person name="Lin K."/>
            <person name="Ro D.K."/>
            <person name="Chen X."/>
            <person name="Xiong X."/>
            <person name="Shang Y."/>
            <person name="Huang S."/>
            <person name="Zeng J."/>
        </authorList>
    </citation>
    <scope>NUCLEOTIDE SEQUENCE [LARGE SCALE GENOMIC DNA]</scope>
    <source>
        <strain evidence="6">cv. BLH2017</strain>
        <tissue evidence="5">Root</tissue>
    </source>
</reference>
<dbReference type="STRING" id="56857.A0A200R4G5"/>
<feature type="compositionally biased region" description="Polar residues" evidence="4">
    <location>
        <begin position="989"/>
        <end position="1004"/>
    </location>
</feature>
<evidence type="ECO:0000313" key="5">
    <source>
        <dbReference type="EMBL" id="OVA17601.1"/>
    </source>
</evidence>
<protein>
    <submittedName>
        <fullName evidence="5">HAD-like domain</fullName>
    </submittedName>
</protein>
<feature type="compositionally biased region" description="Basic and acidic residues" evidence="4">
    <location>
        <begin position="1017"/>
        <end position="1031"/>
    </location>
</feature>
<dbReference type="Proteomes" id="UP000195402">
    <property type="component" value="Unassembled WGS sequence"/>
</dbReference>
<dbReference type="InterPro" id="IPR023214">
    <property type="entry name" value="HAD_sf"/>
</dbReference>
<dbReference type="FunFam" id="3.40.50.1000:FF:000036">
    <property type="entry name" value="HAD family hydrolase"/>
    <property type="match status" value="1"/>
</dbReference>
<feature type="compositionally biased region" description="Polar residues" evidence="4">
    <location>
        <begin position="1208"/>
        <end position="1220"/>
    </location>
</feature>
<evidence type="ECO:0000256" key="3">
    <source>
        <dbReference type="ARBA" id="ARBA00061496"/>
    </source>
</evidence>
<keyword evidence="6" id="KW-1185">Reference proteome</keyword>
<feature type="compositionally biased region" description="Basic and acidic residues" evidence="4">
    <location>
        <begin position="753"/>
        <end position="775"/>
    </location>
</feature>
<dbReference type="Pfam" id="PF00702">
    <property type="entry name" value="Hydrolase"/>
    <property type="match status" value="1"/>
</dbReference>
<feature type="compositionally biased region" description="Polar residues" evidence="4">
    <location>
        <begin position="1255"/>
        <end position="1265"/>
    </location>
</feature>
<feature type="region of interest" description="Disordered" evidence="4">
    <location>
        <begin position="1189"/>
        <end position="1305"/>
    </location>
</feature>
<feature type="compositionally biased region" description="Polar residues" evidence="4">
    <location>
        <begin position="1611"/>
        <end position="1621"/>
    </location>
</feature>
<feature type="region of interest" description="Disordered" evidence="4">
    <location>
        <begin position="1410"/>
        <end position="1660"/>
    </location>
</feature>
<sequence>MASAATSAFSSPSTTNLIRTASPSTTLFSLTKISITKPPCRESSFSSSLRGRSISKQQRSITTPLNKRKGVICSASSTLHSALLFDCDGVLVDTEKDGHRISFNDTFAERELGVTWDVDLYGELLKIGGGKERMTAYFNKTGWPEKAPKSEEERKEFIASLHKRKTELFMVLIEKKLLPLRPGVAKLIDQALAKGVKVAVCSTSNEKAVSAIVSCLLGPKRAEKIQIFAGDVVPRKKPDPAIYILAASTLGVEPSSCVVVEDSAIGLAAAKAAGMKCIVTKSGYTADEDFLQADAVFDCIGDPPEERFDLAFCSSLLEKHRTAPADIQFIKHCYVTGLGSRNGTPSRTKNLPSLRTMGPTFGCPDLGSSAWESTASKPYTVFVDTNLDTHLVTIGSDEDTVRDLKQKIMSEHLHCFPKIGEITIQAMKVRRKGCFYHISDSMLVKSAFDGVNRTWFLYIDAASSQVVPTENRSLPNCFRIMDGTSAETGKNNFQLDHQSKRVSTLDGSSDIMNQLIASEGQFVPGDMGGEVSAGLNLGRKSLSLEQNKTSSGTNKRTVSGKMKRHDPISNENEVPGTHTEQKKDESGKVREMQFDEILGEAEQLEPAKKKQRKENKIEDDFSYSVKDPSKGSEAGICVSSKETSKPDNLVPKNSSGEALQAELVAKKKHTNEKKIEDSFFDPSKDTMGENDSGTCLHSKVTSKPEMSQGNSLEDQQKVSIRPVESLVNEKRKKKKKSSRARKGLNSAVPLSKENVRQESPKEALENDKDFGKESEAETSPEETLKSMNLTNISAVSEKERHCGPVQEMGEGITAPVSLLGEPHGVVAEPSAVLSVDSDSLLAMEKGENGGLKVGSEADAPEQAVASGGKKSKRVKKHKVGSAKGLNLPLVEESDNPKGDITPLISDAGVPVDDNIGAVLTDKTEVKEKGLPPKGDPELVSSSVQDEAEMNIKGAVVSSNPMDASDIIKMGDLSDKRKKRPKKTSKASVARSNTAGVKHVTSSEASVPLRFESDEAFDGDHPGHETKTEDDVLARTEKESILRIKDGGLGDGNIDTDQIDSAEKEEKGLSMYGDAKLMSSKEIDLKLKSSVRSEEEMSDKDMMVSSKLLDTSGVKEARVRGDKKKKLKKTKTSDATIGVSTSVENGDSARDVVPIRSELEKAFDSDYPGLEIKKEGKILSPGKTRTLKMKSINASSLGLEKEADKGSENEGTSLQLTQMTPFQEIADCREQKVKSESVKTKYSTSKSYPDPPIEQQVLSGDLTPSTEENKKEENGPSKKVKKSRLRKPTLEDKLSGSLPEVGKDSAIITESSQYQISRNNGSYQIPSDTPEHNVVERPLEENIEGDEYLVNGCTDVDNSHMEAPNVDVDGDELDFSQYFVPKPDHEVVTPVRGPVAQDIEIRASDKKLKANKKIKKVNKHSVGPVPDEQGILDSKENQGNNRKRDGVVSETVQGPLSKDERNKPAPQPKVEAFSDKVSRRKIVNESGTVTPVHAHRPRSSNTEISVDRVYNNEKKGRGGLQSHTDQYRMTVKRSSSNQMGEVLNNSNHEKSLLATSNTIFEDSSTESSQNEGELNNSVSSTQSPSPSSSEEDDTDLDSHGSYGRKRKDNGGNDVTMSQSKNMTLDMILRSSRSYKKAKLKATESQVEDPESQPEIVWDSQV</sequence>
<evidence type="ECO:0000256" key="2">
    <source>
        <dbReference type="ARBA" id="ARBA00022801"/>
    </source>
</evidence>
<dbReference type="InterPro" id="IPR006439">
    <property type="entry name" value="HAD-SF_hydro_IA"/>
</dbReference>
<dbReference type="InParanoid" id="A0A200R4G5"/>
<dbReference type="OrthoDB" id="40579at2759"/>
<accession>A0A200R4G5</accession>
<dbReference type="GO" id="GO:0046872">
    <property type="term" value="F:metal ion binding"/>
    <property type="evidence" value="ECO:0007669"/>
    <property type="project" value="UniProtKB-KW"/>
</dbReference>
<feature type="compositionally biased region" description="Basic and acidic residues" evidence="4">
    <location>
        <begin position="672"/>
        <end position="687"/>
    </location>
</feature>
<feature type="compositionally biased region" description="Polar residues" evidence="4">
    <location>
        <begin position="1531"/>
        <end position="1545"/>
    </location>
</feature>
<feature type="region of interest" description="Disordered" evidence="4">
    <location>
        <begin position="1044"/>
        <end position="1065"/>
    </location>
</feature>
<name>A0A200R4G5_MACCD</name>
<dbReference type="NCBIfam" id="TIGR01509">
    <property type="entry name" value="HAD-SF-IA-v3"/>
    <property type="match status" value="1"/>
</dbReference>
<feature type="region of interest" description="Disordered" evidence="4">
    <location>
        <begin position="1111"/>
        <end position="1149"/>
    </location>
</feature>
<feature type="compositionally biased region" description="Polar residues" evidence="4">
    <location>
        <begin position="689"/>
        <end position="713"/>
    </location>
</feature>
<feature type="compositionally biased region" description="Low complexity" evidence="4">
    <location>
        <begin position="1573"/>
        <end position="1587"/>
    </location>
</feature>
<evidence type="ECO:0000256" key="4">
    <source>
        <dbReference type="SAM" id="MobiDB-lite"/>
    </source>
</evidence>
<dbReference type="CDD" id="cd07528">
    <property type="entry name" value="HAD_CbbY-like"/>
    <property type="match status" value="1"/>
</dbReference>
<keyword evidence="2" id="KW-0378">Hydrolase</keyword>
<feature type="compositionally biased region" description="Basic residues" evidence="4">
    <location>
        <begin position="869"/>
        <end position="880"/>
    </location>
</feature>
<dbReference type="Gene3D" id="1.10.150.240">
    <property type="entry name" value="Putative phosphatase, domain 2"/>
    <property type="match status" value="1"/>
</dbReference>
<dbReference type="SUPFAM" id="SSF56784">
    <property type="entry name" value="HAD-like"/>
    <property type="match status" value="1"/>
</dbReference>
<feature type="compositionally biased region" description="Polar residues" evidence="4">
    <location>
        <begin position="785"/>
        <end position="794"/>
    </location>
</feature>
<dbReference type="InterPro" id="IPR036412">
    <property type="entry name" value="HAD-like_sf"/>
</dbReference>
<feature type="compositionally biased region" description="Basic and acidic residues" evidence="4">
    <location>
        <begin position="922"/>
        <end position="936"/>
    </location>
</feature>
<evidence type="ECO:0000313" key="6">
    <source>
        <dbReference type="Proteomes" id="UP000195402"/>
    </source>
</evidence>
<feature type="compositionally biased region" description="Basic and acidic residues" evidence="4">
    <location>
        <begin position="1198"/>
        <end position="1207"/>
    </location>
</feature>
<gene>
    <name evidence="5" type="ORF">BVC80_1837g435</name>
</gene>
<dbReference type="SFLD" id="SFLDF00035">
    <property type="entry name" value="phosphoglycolate_phosphatase"/>
    <property type="match status" value="1"/>
</dbReference>
<dbReference type="Gene3D" id="3.40.50.1000">
    <property type="entry name" value="HAD superfamily/HAD-like"/>
    <property type="match status" value="1"/>
</dbReference>
<dbReference type="PANTHER" id="PTHR42896">
    <property type="entry name" value="XYLULOSE-1,5-BISPHOSPHATE (XUBP) PHOSPHATASE"/>
    <property type="match status" value="1"/>
</dbReference>
<feature type="region of interest" description="Disordered" evidence="4">
    <location>
        <begin position="542"/>
        <end position="794"/>
    </location>
</feature>
<feature type="compositionally biased region" description="Basic residues" evidence="4">
    <location>
        <begin position="1120"/>
        <end position="1129"/>
    </location>
</feature>
<feature type="region of interest" description="Disordered" evidence="4">
    <location>
        <begin position="849"/>
        <end position="907"/>
    </location>
</feature>
<feature type="compositionally biased region" description="Polar residues" evidence="4">
    <location>
        <begin position="543"/>
        <end position="557"/>
    </location>
</feature>
<feature type="compositionally biased region" description="Basic residues" evidence="4">
    <location>
        <begin position="975"/>
        <end position="984"/>
    </location>
</feature>
<dbReference type="InterPro" id="IPR044999">
    <property type="entry name" value="CbbY-like"/>
</dbReference>